<proteinExistence type="inferred from homology"/>
<comment type="caution">
    <text evidence="9">The sequence shown here is derived from an EMBL/GenBank/DDBJ whole genome shotgun (WGS) entry which is preliminary data.</text>
</comment>
<feature type="transmembrane region" description="Helical" evidence="7">
    <location>
        <begin position="256"/>
        <end position="273"/>
    </location>
</feature>
<keyword evidence="4 7" id="KW-1133">Transmembrane helix</keyword>
<protein>
    <submittedName>
        <fullName evidence="9">MFS transporter</fullName>
    </submittedName>
</protein>
<evidence type="ECO:0000313" key="9">
    <source>
        <dbReference type="EMBL" id="MCG2621550.1"/>
    </source>
</evidence>
<feature type="transmembrane region" description="Helical" evidence="7">
    <location>
        <begin position="49"/>
        <end position="67"/>
    </location>
</feature>
<dbReference type="InterPro" id="IPR011701">
    <property type="entry name" value="MFS"/>
</dbReference>
<feature type="transmembrane region" description="Helical" evidence="7">
    <location>
        <begin position="139"/>
        <end position="159"/>
    </location>
</feature>
<name>A0ABS9L4E8_9MICC</name>
<dbReference type="Gene3D" id="1.20.1250.20">
    <property type="entry name" value="MFS general substrate transporter like domains"/>
    <property type="match status" value="2"/>
</dbReference>
<feature type="transmembrane region" description="Helical" evidence="7">
    <location>
        <begin position="214"/>
        <end position="236"/>
    </location>
</feature>
<accession>A0ABS9L4E8</accession>
<feature type="transmembrane region" description="Helical" evidence="7">
    <location>
        <begin position="107"/>
        <end position="127"/>
    </location>
</feature>
<evidence type="ECO:0000256" key="5">
    <source>
        <dbReference type="ARBA" id="ARBA00023063"/>
    </source>
</evidence>
<organism evidence="9 10">
    <name type="scientific">Arthrobacter hankyongi</name>
    <dbReference type="NCBI Taxonomy" id="2904801"/>
    <lineage>
        <taxon>Bacteria</taxon>
        <taxon>Bacillati</taxon>
        <taxon>Actinomycetota</taxon>
        <taxon>Actinomycetes</taxon>
        <taxon>Micrococcales</taxon>
        <taxon>Micrococcaceae</taxon>
        <taxon>Arthrobacter</taxon>
    </lineage>
</organism>
<evidence type="ECO:0000256" key="4">
    <source>
        <dbReference type="ARBA" id="ARBA00022989"/>
    </source>
</evidence>
<dbReference type="InterPro" id="IPR020846">
    <property type="entry name" value="MFS_dom"/>
</dbReference>
<dbReference type="Pfam" id="PF07690">
    <property type="entry name" value="MFS_1"/>
    <property type="match status" value="1"/>
</dbReference>
<gene>
    <name evidence="9" type="ORF">LVY72_06430</name>
</gene>
<feature type="transmembrane region" description="Helical" evidence="7">
    <location>
        <begin position="280"/>
        <end position="298"/>
    </location>
</feature>
<evidence type="ECO:0000256" key="7">
    <source>
        <dbReference type="SAM" id="Phobius"/>
    </source>
</evidence>
<comment type="subcellular location">
    <subcellularLocation>
        <location evidence="1">Cell membrane</location>
        <topology evidence="1">Multi-pass membrane protein</topology>
    </subcellularLocation>
</comment>
<feature type="transmembrane region" description="Helical" evidence="7">
    <location>
        <begin position="370"/>
        <end position="392"/>
    </location>
</feature>
<dbReference type="Proteomes" id="UP001165368">
    <property type="component" value="Unassembled WGS sequence"/>
</dbReference>
<feature type="transmembrane region" description="Helical" evidence="7">
    <location>
        <begin position="79"/>
        <end position="101"/>
    </location>
</feature>
<feature type="domain" description="Major facilitator superfamily (MFS) profile" evidence="8">
    <location>
        <begin position="14"/>
        <end position="396"/>
    </location>
</feature>
<evidence type="ECO:0000256" key="2">
    <source>
        <dbReference type="ARBA" id="ARBA00008432"/>
    </source>
</evidence>
<evidence type="ECO:0000256" key="3">
    <source>
        <dbReference type="ARBA" id="ARBA00022692"/>
    </source>
</evidence>
<feature type="transmembrane region" description="Helical" evidence="7">
    <location>
        <begin position="15"/>
        <end position="37"/>
    </location>
</feature>
<keyword evidence="10" id="KW-1185">Reference proteome</keyword>
<feature type="transmembrane region" description="Helical" evidence="7">
    <location>
        <begin position="340"/>
        <end position="358"/>
    </location>
</feature>
<feature type="transmembrane region" description="Helical" evidence="7">
    <location>
        <begin position="165"/>
        <end position="189"/>
    </location>
</feature>
<dbReference type="PROSITE" id="PS50850">
    <property type="entry name" value="MFS"/>
    <property type="match status" value="1"/>
</dbReference>
<reference evidence="9" key="1">
    <citation type="submission" date="2022-01" db="EMBL/GenBank/DDBJ databases">
        <authorList>
            <person name="Jo J.-H."/>
            <person name="Im W.-T."/>
        </authorList>
    </citation>
    <scope>NUCLEOTIDE SEQUENCE</scope>
    <source>
        <strain evidence="9">I2-34</strain>
    </source>
</reference>
<dbReference type="RefSeq" id="WP_237818880.1">
    <property type="nucleotide sequence ID" value="NZ_JAKLTQ010000003.1"/>
</dbReference>
<evidence type="ECO:0000256" key="1">
    <source>
        <dbReference type="ARBA" id="ARBA00004651"/>
    </source>
</evidence>
<dbReference type="SUPFAM" id="SSF103473">
    <property type="entry name" value="MFS general substrate transporter"/>
    <property type="match status" value="1"/>
</dbReference>
<dbReference type="EMBL" id="JAKLTQ010000003">
    <property type="protein sequence ID" value="MCG2621550.1"/>
    <property type="molecule type" value="Genomic_DNA"/>
</dbReference>
<keyword evidence="6 7" id="KW-0472">Membrane</keyword>
<dbReference type="InterPro" id="IPR044772">
    <property type="entry name" value="NO3_transporter"/>
</dbReference>
<evidence type="ECO:0000256" key="6">
    <source>
        <dbReference type="ARBA" id="ARBA00023136"/>
    </source>
</evidence>
<dbReference type="InterPro" id="IPR036259">
    <property type="entry name" value="MFS_trans_sf"/>
</dbReference>
<dbReference type="PANTHER" id="PTHR23515">
    <property type="entry name" value="HIGH-AFFINITY NITRATE TRANSPORTER 2.3"/>
    <property type="match status" value="1"/>
</dbReference>
<keyword evidence="5" id="KW-0534">Nitrate assimilation</keyword>
<feature type="transmembrane region" description="Helical" evidence="7">
    <location>
        <begin position="304"/>
        <end position="328"/>
    </location>
</feature>
<evidence type="ECO:0000313" key="10">
    <source>
        <dbReference type="Proteomes" id="UP001165368"/>
    </source>
</evidence>
<evidence type="ECO:0000259" key="8">
    <source>
        <dbReference type="PROSITE" id="PS50850"/>
    </source>
</evidence>
<sequence length="415" mass="42454">MTTTSRAAGGRTRNLVLATTASVTAFWGWTIIAPLGVSYTQQLGLNSTQTAVLVAMPVFVGSLGRIVAGTLTDRYGGRIMFTVVLLATAPAVLLVAVAGLLGSYPLLVAMAFLLGVAGTVFAVGIPFVSSWYEPSRRGFATGVFGAGMGGTALSAFLTPRLVGSVGYFTTHLIVAVLLLSVAAAVWFLMREAPDWTPSRTPALPKLKAAARLRVTWEMCILYAILFGGFVSFSNYLPTYLRDIYGMDLTGAGSRTAGFALAAVLARPVGGILADRIGPKPVVLLSLSAVAVLAFVVNLQPEGEIPTGLTFLAMAAALGLGAGGVFAWVGTSSPAGQVGPVTGIVSAAGGLGGYFPPLVMGATYNAAEKSYAIGLLLLAGTALAALLYTAFLLHASGSRMKGSSARRPRAAGGPAS</sequence>
<keyword evidence="3 7" id="KW-0812">Transmembrane</keyword>
<comment type="similarity">
    <text evidence="2">Belongs to the major facilitator superfamily. Nitrate/nitrite porter (TC 2.A.1.8) family.</text>
</comment>